<keyword evidence="2" id="KW-0677">Repeat</keyword>
<keyword evidence="1" id="KW-0193">Cuticle</keyword>
<name>A0A3Q8HFT7_LEPDE</name>
<proteinExistence type="evidence at transcript level"/>
<evidence type="ECO:0000256" key="2">
    <source>
        <dbReference type="ARBA" id="ARBA00022737"/>
    </source>
</evidence>
<keyword evidence="3" id="KW-0732">Signal</keyword>
<evidence type="ECO:0000256" key="3">
    <source>
        <dbReference type="SAM" id="SignalP"/>
    </source>
</evidence>
<dbReference type="EMBL" id="MG601662">
    <property type="protein sequence ID" value="AYA49987.1"/>
    <property type="molecule type" value="mRNA"/>
</dbReference>
<reference evidence="4" key="1">
    <citation type="submission" date="2017-11" db="EMBL/GenBank/DDBJ databases">
        <authorList>
            <person name="Wang Y.-W."/>
            <person name="Wan P.-J."/>
            <person name="Li G.-Q."/>
        </authorList>
    </citation>
    <scope>NUCLEOTIDE SEQUENCE</scope>
</reference>
<evidence type="ECO:0000256" key="1">
    <source>
        <dbReference type="ARBA" id="ARBA00022460"/>
    </source>
</evidence>
<dbReference type="PANTHER" id="PTHR39068">
    <property type="entry name" value="LARVAL/PUPAL CUTICLE PROTEIN H1C-LIKE PROTEIN-RELATED"/>
    <property type="match status" value="1"/>
</dbReference>
<evidence type="ECO:0000313" key="4">
    <source>
        <dbReference type="EMBL" id="AYA49987.1"/>
    </source>
</evidence>
<protein>
    <submittedName>
        <fullName evidence="4">Cuticular protein 44-aa motif 3</fullName>
    </submittedName>
</protein>
<organism evidence="4">
    <name type="scientific">Leptinotarsa decemlineata</name>
    <name type="common">Colorado potato beetle</name>
    <name type="synonym">Doryphora decemlineata</name>
    <dbReference type="NCBI Taxonomy" id="7539"/>
    <lineage>
        <taxon>Eukaryota</taxon>
        <taxon>Metazoa</taxon>
        <taxon>Ecdysozoa</taxon>
        <taxon>Arthropoda</taxon>
        <taxon>Hexapoda</taxon>
        <taxon>Insecta</taxon>
        <taxon>Pterygota</taxon>
        <taxon>Neoptera</taxon>
        <taxon>Endopterygota</taxon>
        <taxon>Coleoptera</taxon>
        <taxon>Polyphaga</taxon>
        <taxon>Cucujiformia</taxon>
        <taxon>Chrysomeloidea</taxon>
        <taxon>Chrysomelidae</taxon>
        <taxon>Chrysomelinae</taxon>
        <taxon>Doryphorini</taxon>
        <taxon>Leptinotarsa</taxon>
    </lineage>
</organism>
<dbReference type="GO" id="GO:0042302">
    <property type="term" value="F:structural constituent of cuticle"/>
    <property type="evidence" value="ECO:0007669"/>
    <property type="project" value="UniProtKB-KW"/>
</dbReference>
<dbReference type="Pfam" id="PF11018">
    <property type="entry name" value="Cuticle_3"/>
    <property type="match status" value="1"/>
</dbReference>
<dbReference type="PANTHER" id="PTHR39068:SF5">
    <property type="entry name" value="PUPAL CUTICLE PROTEIN C1B-LIKE PROTEIN"/>
    <property type="match status" value="1"/>
</dbReference>
<dbReference type="InterPro" id="IPR022727">
    <property type="entry name" value="Cuticle_C1"/>
</dbReference>
<feature type="chain" id="PRO_5018674903" evidence="3">
    <location>
        <begin position="18"/>
        <end position="103"/>
    </location>
</feature>
<feature type="signal peptide" evidence="3">
    <location>
        <begin position="1"/>
        <end position="17"/>
    </location>
</feature>
<accession>A0A3Q8HFT7</accession>
<sequence>MAYKVMILCATLAYASAGLLPAYAPSPAVSYAAPAVAAARISYTTSALTSQSSNIYRSFGNLGQVYTYSKTINTPFSSVSKADVRAVSNPGLRIASAAVPLAF</sequence>
<dbReference type="AlphaFoldDB" id="A0A3Q8HFT7"/>
<gene>
    <name evidence="4" type="primary">CPF3</name>
</gene>